<dbReference type="GO" id="GO:0009982">
    <property type="term" value="F:pseudouridine synthase activity"/>
    <property type="evidence" value="ECO:0007669"/>
    <property type="project" value="InterPro"/>
</dbReference>
<evidence type="ECO:0000256" key="4">
    <source>
        <dbReference type="PIRSR" id="PIRSR606225-1"/>
    </source>
</evidence>
<evidence type="ECO:0000256" key="1">
    <source>
        <dbReference type="ARBA" id="ARBA00000073"/>
    </source>
</evidence>
<reference evidence="8" key="2">
    <citation type="submission" date="2020-09" db="EMBL/GenBank/DDBJ databases">
        <authorList>
            <person name="Sun Q."/>
            <person name="Ohkuma M."/>
        </authorList>
    </citation>
    <scope>NUCLEOTIDE SEQUENCE</scope>
    <source>
        <strain evidence="8">JCM 18487</strain>
    </source>
</reference>
<dbReference type="PROSITE" id="PS50889">
    <property type="entry name" value="S4"/>
    <property type="match status" value="1"/>
</dbReference>
<evidence type="ECO:0000259" key="7">
    <source>
        <dbReference type="Pfam" id="PF00849"/>
    </source>
</evidence>
<comment type="catalytic activity">
    <reaction evidence="1 6">
        <text>a uridine in RNA = a pseudouridine in RNA</text>
        <dbReference type="Rhea" id="RHEA:48348"/>
        <dbReference type="Rhea" id="RHEA-COMP:12068"/>
        <dbReference type="Rhea" id="RHEA-COMP:12069"/>
        <dbReference type="ChEBI" id="CHEBI:65314"/>
        <dbReference type="ChEBI" id="CHEBI:65315"/>
    </reaction>
</comment>
<dbReference type="InterPro" id="IPR050188">
    <property type="entry name" value="RluA_PseudoU_synthase"/>
</dbReference>
<dbReference type="Gene3D" id="3.10.290.10">
    <property type="entry name" value="RNA-binding S4 domain"/>
    <property type="match status" value="1"/>
</dbReference>
<comment type="caution">
    <text evidence="8">The sequence shown here is derived from an EMBL/GenBank/DDBJ whole genome shotgun (WGS) entry which is preliminary data.</text>
</comment>
<dbReference type="Gene3D" id="3.30.2350.10">
    <property type="entry name" value="Pseudouridine synthase"/>
    <property type="match status" value="1"/>
</dbReference>
<dbReference type="AlphaFoldDB" id="A0A917K302"/>
<dbReference type="CDD" id="cd02869">
    <property type="entry name" value="PseudoU_synth_RluA_like"/>
    <property type="match status" value="1"/>
</dbReference>
<protein>
    <recommendedName>
        <fullName evidence="6">Pseudouridine synthase</fullName>
        <ecNumber evidence="6">5.4.99.-</ecNumber>
    </recommendedName>
</protein>
<dbReference type="SUPFAM" id="SSF55120">
    <property type="entry name" value="Pseudouridine synthase"/>
    <property type="match status" value="1"/>
</dbReference>
<name>A0A917K302_9BACL</name>
<keyword evidence="3 6" id="KW-0413">Isomerase</keyword>
<evidence type="ECO:0000256" key="6">
    <source>
        <dbReference type="RuleBase" id="RU362028"/>
    </source>
</evidence>
<accession>A0A917K302</accession>
<feature type="active site" evidence="4">
    <location>
        <position position="143"/>
    </location>
</feature>
<keyword evidence="5" id="KW-0694">RNA-binding</keyword>
<evidence type="ECO:0000313" key="9">
    <source>
        <dbReference type="Proteomes" id="UP000637695"/>
    </source>
</evidence>
<dbReference type="RefSeq" id="WP_188880467.1">
    <property type="nucleotide sequence ID" value="NZ_BMOY01000001.1"/>
</dbReference>
<dbReference type="GO" id="GO:0001522">
    <property type="term" value="P:pseudouridine synthesis"/>
    <property type="evidence" value="ECO:0007669"/>
    <property type="project" value="InterPro"/>
</dbReference>
<evidence type="ECO:0000256" key="5">
    <source>
        <dbReference type="PROSITE-ProRule" id="PRU00182"/>
    </source>
</evidence>
<dbReference type="InterPro" id="IPR006225">
    <property type="entry name" value="PsdUridine_synth_RluC/D"/>
</dbReference>
<dbReference type="CDD" id="cd00165">
    <property type="entry name" value="S4"/>
    <property type="match status" value="1"/>
</dbReference>
<dbReference type="EC" id="5.4.99.-" evidence="6"/>
<comment type="similarity">
    <text evidence="2 6">Belongs to the pseudouridine synthase RluA family.</text>
</comment>
<dbReference type="PANTHER" id="PTHR21600">
    <property type="entry name" value="MITOCHONDRIAL RNA PSEUDOURIDINE SYNTHASE"/>
    <property type="match status" value="1"/>
</dbReference>
<sequence>MDFTIGPADAGKKMHRWLRTLLPGMPLSGIYKMLRVGRVRRNGQKAKPDDVLEAGDTIRIFMAEDDFANVRRNERKFAGVPTDLDIVYEDEHMLIVNKPAGLLTHGAPGEYKDTLVNRVWAYLYRTGGLEERVFMPAPVHRLDRNTSGLVIFGKSAAATQRLTAAIEARRIRKWYLAIVKGHPPSPGEFTSELVRDPHSNRTRVDPAGRTAVTRYEVQVACGKTSVVKVELVSGRTHQIRAHFQNAGYPLWGDVKYGGPLDRGAAGPSHQWLHAAWLEMEDGQRFFAPLPANFVAALRRLGYTSEMIARAQAF</sequence>
<dbReference type="GO" id="GO:0006396">
    <property type="term" value="P:RNA processing"/>
    <property type="evidence" value="ECO:0007669"/>
    <property type="project" value="UniProtKB-ARBA"/>
</dbReference>
<evidence type="ECO:0000256" key="2">
    <source>
        <dbReference type="ARBA" id="ARBA00010876"/>
    </source>
</evidence>
<dbReference type="InterPro" id="IPR006145">
    <property type="entry name" value="PsdUridine_synth_RsuA/RluA"/>
</dbReference>
<dbReference type="NCBIfam" id="TIGR00005">
    <property type="entry name" value="rluA_subfam"/>
    <property type="match status" value="1"/>
</dbReference>
<dbReference type="InterPro" id="IPR036986">
    <property type="entry name" value="S4_RNA-bd_sf"/>
</dbReference>
<organism evidence="8 9">
    <name type="scientific">Alicyclobacillus cellulosilyticus</name>
    <dbReference type="NCBI Taxonomy" id="1003997"/>
    <lineage>
        <taxon>Bacteria</taxon>
        <taxon>Bacillati</taxon>
        <taxon>Bacillota</taxon>
        <taxon>Bacilli</taxon>
        <taxon>Bacillales</taxon>
        <taxon>Alicyclobacillaceae</taxon>
        <taxon>Alicyclobacillus</taxon>
    </lineage>
</organism>
<dbReference type="GO" id="GO:0003723">
    <property type="term" value="F:RNA binding"/>
    <property type="evidence" value="ECO:0007669"/>
    <property type="project" value="UniProtKB-KW"/>
</dbReference>
<comment type="function">
    <text evidence="6">Responsible for synthesis of pseudouridine from uracil.</text>
</comment>
<dbReference type="GO" id="GO:0140098">
    <property type="term" value="F:catalytic activity, acting on RNA"/>
    <property type="evidence" value="ECO:0007669"/>
    <property type="project" value="UniProtKB-ARBA"/>
</dbReference>
<proteinExistence type="inferred from homology"/>
<dbReference type="InterPro" id="IPR006224">
    <property type="entry name" value="PsdUridine_synth_RluA-like_CS"/>
</dbReference>
<dbReference type="EMBL" id="BMOY01000001">
    <property type="protein sequence ID" value="GGI94995.1"/>
    <property type="molecule type" value="Genomic_DNA"/>
</dbReference>
<gene>
    <name evidence="8" type="primary">rluC</name>
    <name evidence="8" type="ORF">GCM10010885_00660</name>
</gene>
<dbReference type="PROSITE" id="PS01129">
    <property type="entry name" value="PSI_RLU"/>
    <property type="match status" value="1"/>
</dbReference>
<feature type="domain" description="Pseudouridine synthase RsuA/RluA-like" evidence="7">
    <location>
        <begin position="92"/>
        <end position="244"/>
    </location>
</feature>
<dbReference type="PANTHER" id="PTHR21600:SF83">
    <property type="entry name" value="PSEUDOURIDYLATE SYNTHASE RPUSD4, MITOCHONDRIAL"/>
    <property type="match status" value="1"/>
</dbReference>
<evidence type="ECO:0000313" key="8">
    <source>
        <dbReference type="EMBL" id="GGI94995.1"/>
    </source>
</evidence>
<dbReference type="Pfam" id="PF00849">
    <property type="entry name" value="PseudoU_synth_2"/>
    <property type="match status" value="1"/>
</dbReference>
<dbReference type="Proteomes" id="UP000637695">
    <property type="component" value="Unassembled WGS sequence"/>
</dbReference>
<reference evidence="8" key="1">
    <citation type="journal article" date="2014" name="Int. J. Syst. Evol. Microbiol.">
        <title>Complete genome sequence of Corynebacterium casei LMG S-19264T (=DSM 44701T), isolated from a smear-ripened cheese.</title>
        <authorList>
            <consortium name="US DOE Joint Genome Institute (JGI-PGF)"/>
            <person name="Walter F."/>
            <person name="Albersmeier A."/>
            <person name="Kalinowski J."/>
            <person name="Ruckert C."/>
        </authorList>
    </citation>
    <scope>NUCLEOTIDE SEQUENCE</scope>
    <source>
        <strain evidence="8">JCM 18487</strain>
    </source>
</reference>
<evidence type="ECO:0000256" key="3">
    <source>
        <dbReference type="ARBA" id="ARBA00023235"/>
    </source>
</evidence>
<dbReference type="InterPro" id="IPR020103">
    <property type="entry name" value="PsdUridine_synth_cat_dom_sf"/>
</dbReference>
<keyword evidence="9" id="KW-1185">Reference proteome</keyword>